<evidence type="ECO:0000256" key="8">
    <source>
        <dbReference type="SAM" id="Phobius"/>
    </source>
</evidence>
<evidence type="ECO:0000313" key="10">
    <source>
        <dbReference type="EMBL" id="AFZ07941.1"/>
    </source>
</evidence>
<dbReference type="Gene3D" id="3.30.450.40">
    <property type="match status" value="1"/>
</dbReference>
<dbReference type="SUPFAM" id="SSF55781">
    <property type="entry name" value="GAF domain-like"/>
    <property type="match status" value="1"/>
</dbReference>
<dbReference type="GO" id="GO:0005886">
    <property type="term" value="C:plasma membrane"/>
    <property type="evidence" value="ECO:0007669"/>
    <property type="project" value="UniProtKB-SubCell"/>
</dbReference>
<keyword evidence="11" id="KW-1185">Reference proteome</keyword>
<feature type="coiled-coil region" evidence="7">
    <location>
        <begin position="509"/>
        <end position="539"/>
    </location>
</feature>
<dbReference type="AlphaFoldDB" id="K9VJ00"/>
<dbReference type="SMART" id="SM00387">
    <property type="entry name" value="HATPase_c"/>
    <property type="match status" value="1"/>
</dbReference>
<dbReference type="HOGENOM" id="CLU_000445_114_39_3"/>
<dbReference type="SMART" id="SM00065">
    <property type="entry name" value="GAF"/>
    <property type="match status" value="1"/>
</dbReference>
<keyword evidence="7" id="KW-0175">Coiled coil</keyword>
<dbReference type="KEGG" id="oni:Osc7112_3577"/>
<dbReference type="Pfam" id="PF02518">
    <property type="entry name" value="HATPase_c"/>
    <property type="match status" value="1"/>
</dbReference>
<dbReference type="Pfam" id="PF02743">
    <property type="entry name" value="dCache_1"/>
    <property type="match status" value="1"/>
</dbReference>
<evidence type="ECO:0000256" key="4">
    <source>
        <dbReference type="ARBA" id="ARBA00022777"/>
    </source>
</evidence>
<dbReference type="Proteomes" id="UP000010478">
    <property type="component" value="Chromosome"/>
</dbReference>
<dbReference type="eggNOG" id="COG2203">
    <property type="taxonomic scope" value="Bacteria"/>
</dbReference>
<keyword evidence="3 8" id="KW-0812">Transmembrane</keyword>
<dbReference type="PANTHER" id="PTHR43065:SF50">
    <property type="entry name" value="HISTIDINE KINASE"/>
    <property type="match status" value="1"/>
</dbReference>
<dbReference type="PROSITE" id="PS50109">
    <property type="entry name" value="HIS_KIN"/>
    <property type="match status" value="1"/>
</dbReference>
<dbReference type="STRING" id="179408.Osc7112_3577"/>
<feature type="domain" description="Histidine kinase" evidence="9">
    <location>
        <begin position="548"/>
        <end position="802"/>
    </location>
</feature>
<reference evidence="10 11" key="1">
    <citation type="submission" date="2012-05" db="EMBL/GenBank/DDBJ databases">
        <title>Finished chromosome of genome of Oscillatoria sp. PCC 7112.</title>
        <authorList>
            <consortium name="US DOE Joint Genome Institute"/>
            <person name="Gugger M."/>
            <person name="Coursin T."/>
            <person name="Rippka R."/>
            <person name="Tandeau De Marsac N."/>
            <person name="Huntemann M."/>
            <person name="Wei C.-L."/>
            <person name="Han J."/>
            <person name="Detter J.C."/>
            <person name="Han C."/>
            <person name="Tapia R."/>
            <person name="Davenport K."/>
            <person name="Daligault H."/>
            <person name="Erkkila T."/>
            <person name="Gu W."/>
            <person name="Munk A.C.C."/>
            <person name="Teshima H."/>
            <person name="Xu Y."/>
            <person name="Chain P."/>
            <person name="Chen A."/>
            <person name="Krypides N."/>
            <person name="Mavromatis K."/>
            <person name="Markowitz V."/>
            <person name="Szeto E."/>
            <person name="Ivanova N."/>
            <person name="Mikhailova N."/>
            <person name="Ovchinnikova G."/>
            <person name="Pagani I."/>
            <person name="Pati A."/>
            <person name="Goodwin L."/>
            <person name="Peters L."/>
            <person name="Pitluck S."/>
            <person name="Woyke T."/>
            <person name="Kerfeld C."/>
        </authorList>
    </citation>
    <scope>NUCLEOTIDE SEQUENCE [LARGE SCALE GENOMIC DNA]</scope>
    <source>
        <strain evidence="10 11">PCC 7112</strain>
    </source>
</reference>
<protein>
    <submittedName>
        <fullName evidence="10">Multi-sensor signal transduction histidine kinase</fullName>
    </submittedName>
</protein>
<evidence type="ECO:0000256" key="3">
    <source>
        <dbReference type="ARBA" id="ARBA00022692"/>
    </source>
</evidence>
<dbReference type="InterPro" id="IPR003594">
    <property type="entry name" value="HATPase_dom"/>
</dbReference>
<dbReference type="CDD" id="cd12914">
    <property type="entry name" value="PDC1_DGC_like"/>
    <property type="match status" value="1"/>
</dbReference>
<accession>K9VJ00</accession>
<dbReference type="InterPro" id="IPR036890">
    <property type="entry name" value="HATPase_C_sf"/>
</dbReference>
<dbReference type="GO" id="GO:0016301">
    <property type="term" value="F:kinase activity"/>
    <property type="evidence" value="ECO:0007669"/>
    <property type="project" value="UniProtKB-KW"/>
</dbReference>
<evidence type="ECO:0000256" key="7">
    <source>
        <dbReference type="SAM" id="Coils"/>
    </source>
</evidence>
<keyword evidence="4 10" id="KW-0808">Transferase</keyword>
<dbReference type="Gene3D" id="3.30.565.10">
    <property type="entry name" value="Histidine kinase-like ATPase, C-terminal domain"/>
    <property type="match status" value="1"/>
</dbReference>
<organism evidence="10 11">
    <name type="scientific">Phormidium nigroviride PCC 7112</name>
    <dbReference type="NCBI Taxonomy" id="179408"/>
    <lineage>
        <taxon>Bacteria</taxon>
        <taxon>Bacillati</taxon>
        <taxon>Cyanobacteriota</taxon>
        <taxon>Cyanophyceae</taxon>
        <taxon>Oscillatoriophycideae</taxon>
        <taxon>Oscillatoriales</taxon>
        <taxon>Oscillatoriaceae</taxon>
        <taxon>Phormidium</taxon>
    </lineage>
</organism>
<dbReference type="PANTHER" id="PTHR43065">
    <property type="entry name" value="SENSOR HISTIDINE KINASE"/>
    <property type="match status" value="1"/>
</dbReference>
<dbReference type="RefSeq" id="WP_015177201.1">
    <property type="nucleotide sequence ID" value="NC_019729.1"/>
</dbReference>
<dbReference type="InterPro" id="IPR003018">
    <property type="entry name" value="GAF"/>
</dbReference>
<dbReference type="InterPro" id="IPR033479">
    <property type="entry name" value="dCache_1"/>
</dbReference>
<dbReference type="eggNOG" id="COG4191">
    <property type="taxonomic scope" value="Bacteria"/>
</dbReference>
<dbReference type="SUPFAM" id="SSF55874">
    <property type="entry name" value="ATPase domain of HSP90 chaperone/DNA topoisomerase II/histidine kinase"/>
    <property type="match status" value="1"/>
</dbReference>
<proteinExistence type="predicted"/>
<evidence type="ECO:0000256" key="1">
    <source>
        <dbReference type="ARBA" id="ARBA00004651"/>
    </source>
</evidence>
<dbReference type="InterPro" id="IPR029016">
    <property type="entry name" value="GAF-like_dom_sf"/>
</dbReference>
<name>K9VJ00_9CYAN</name>
<dbReference type="Pfam" id="PF01590">
    <property type="entry name" value="GAF"/>
    <property type="match status" value="1"/>
</dbReference>
<keyword evidence="5 8" id="KW-1133">Transmembrane helix</keyword>
<evidence type="ECO:0000313" key="11">
    <source>
        <dbReference type="Proteomes" id="UP000010478"/>
    </source>
</evidence>
<dbReference type="Gene3D" id="1.10.287.130">
    <property type="match status" value="1"/>
</dbReference>
<feature type="transmembrane region" description="Helical" evidence="8">
    <location>
        <begin position="313"/>
        <end position="338"/>
    </location>
</feature>
<evidence type="ECO:0000256" key="2">
    <source>
        <dbReference type="ARBA" id="ARBA00022475"/>
    </source>
</evidence>
<feature type="transmembrane region" description="Helical" evidence="8">
    <location>
        <begin position="26"/>
        <end position="50"/>
    </location>
</feature>
<dbReference type="CDD" id="cd12912">
    <property type="entry name" value="PDC2_MCP_like"/>
    <property type="match status" value="1"/>
</dbReference>
<evidence type="ECO:0000256" key="5">
    <source>
        <dbReference type="ARBA" id="ARBA00022989"/>
    </source>
</evidence>
<keyword evidence="4 10" id="KW-0418">Kinase</keyword>
<gene>
    <name evidence="10" type="ORF">Osc7112_3577</name>
</gene>
<dbReference type="EMBL" id="CP003614">
    <property type="protein sequence ID" value="AFZ07941.1"/>
    <property type="molecule type" value="Genomic_DNA"/>
</dbReference>
<comment type="subcellular location">
    <subcellularLocation>
        <location evidence="1">Cell membrane</location>
        <topology evidence="1">Multi-pass membrane protein</topology>
    </subcellularLocation>
</comment>
<dbReference type="OrthoDB" id="441640at2"/>
<dbReference type="Gene3D" id="3.30.450.20">
    <property type="entry name" value="PAS domain"/>
    <property type="match status" value="1"/>
</dbReference>
<keyword evidence="6 8" id="KW-0472">Membrane</keyword>
<keyword evidence="2" id="KW-1003">Cell membrane</keyword>
<evidence type="ECO:0000259" key="9">
    <source>
        <dbReference type="PROSITE" id="PS50109"/>
    </source>
</evidence>
<sequence length="802" mass="89744">MRSFARVKWWKLTRLLPAELKGEYHLGYQTALLILGGTILAASITGCISYQSIRRLIITKSERNALLEVRERANKIDRWIGTRKAEIEILANTPPVRSMNWLVTEPYLKSEVNRLQEFQHFALIAPDGSYFTTKVGRALINVSDRQHFKKAMAGEVYVSDPTISRTLTKQRRIVPISAPVWSSSVNSLDKTAQKPIGVMNGVIRMERIAEVVGKLEYGAGTYAFVLNSEGVPIVHPDARLIGNIDKPASSLLESADANLANVAREMVYQKTGILLTQINGARVYVAYLPLEQAEWSIALVIPRDNIEKELLPLNILAAAVAVLVAAGIFAEIVALKLFALNCIRTRTEALLHRLTGRIRACLHLDRILQTTVDELGTLLKLDRAIFAWYDPRQDTLEFGWEYCREGLPGRLGIFGVPGGPSGDLAARLHRCETILLHKTAAPDAKASEEHAHIELRNSHYAAVPVLTQNHRLGYLFACANRRFATPDEVEVLEAIADSLAIAICQSQLHGQIQEELQLLEEVLAKLRSTEELLVQSEKMTIIGQLTAEVAREIHTPINFIYGRLIHLNDYIKDLLHVIRLYREQYPEPGPRIAKKIETCDLDFISQELPQILNFLKIGADRIRQIVLALRKFSLPDEANKERANVNESIDNILLLLAHRLEQKILVVKEYNNLPPILCYPGQISQVFASLIINAIDAVKSIENSAQIITITTDIVEESRGRFIVVAIAHNGSIIPQEIQHRIFEEFGRTKSLKNLRGLELSVCYKIIVELHGGRLTVESPVQPQIKSKTGGGAEFIVKLPVV</sequence>
<evidence type="ECO:0000256" key="6">
    <source>
        <dbReference type="ARBA" id="ARBA00023136"/>
    </source>
</evidence>
<dbReference type="InterPro" id="IPR005467">
    <property type="entry name" value="His_kinase_dom"/>
</dbReference>